<name>A0A8H7F6Z9_AGABI</name>
<evidence type="ECO:0000256" key="1">
    <source>
        <dbReference type="ARBA" id="ARBA00004141"/>
    </source>
</evidence>
<evidence type="ECO:0000256" key="5">
    <source>
        <dbReference type="PROSITE-ProRule" id="PRU00205"/>
    </source>
</evidence>
<organism evidence="8 9">
    <name type="scientific">Agaricus bisporus var. burnettii</name>
    <dbReference type="NCBI Taxonomy" id="192524"/>
    <lineage>
        <taxon>Eukaryota</taxon>
        <taxon>Fungi</taxon>
        <taxon>Dikarya</taxon>
        <taxon>Basidiomycota</taxon>
        <taxon>Agaricomycotina</taxon>
        <taxon>Agaricomycetes</taxon>
        <taxon>Agaricomycetidae</taxon>
        <taxon>Agaricales</taxon>
        <taxon>Agaricineae</taxon>
        <taxon>Agaricaceae</taxon>
        <taxon>Agaricus</taxon>
    </lineage>
</organism>
<dbReference type="PROSITE" id="PS50922">
    <property type="entry name" value="TLC"/>
    <property type="match status" value="1"/>
</dbReference>
<dbReference type="GO" id="GO:0005783">
    <property type="term" value="C:endoplasmic reticulum"/>
    <property type="evidence" value="ECO:0007669"/>
    <property type="project" value="TreeGrafter"/>
</dbReference>
<evidence type="ECO:0000259" key="7">
    <source>
        <dbReference type="PROSITE" id="PS50922"/>
    </source>
</evidence>
<feature type="transmembrane region" description="Helical" evidence="6">
    <location>
        <begin position="86"/>
        <end position="105"/>
    </location>
</feature>
<comment type="caution">
    <text evidence="8">The sequence shown here is derived from an EMBL/GenBank/DDBJ whole genome shotgun (WGS) entry which is preliminary data.</text>
</comment>
<dbReference type="EMBL" id="JABXXO010000004">
    <property type="protein sequence ID" value="KAF7779037.1"/>
    <property type="molecule type" value="Genomic_DNA"/>
</dbReference>
<keyword evidence="2 5" id="KW-0812">Transmembrane</keyword>
<dbReference type="InterPro" id="IPR006634">
    <property type="entry name" value="TLC-dom"/>
</dbReference>
<evidence type="ECO:0000313" key="9">
    <source>
        <dbReference type="Proteomes" id="UP000629468"/>
    </source>
</evidence>
<sequence length="258" mass="29345">MLGIAHIGPFIPTILLSFLFFSFIHLVVAPWLCNRLWPLAYASKKRSAQNSWEIHIVSQVHCVVIIAAAAYSVWTESPDRALDQAFGWSDTTGYVHGIAVGYFLWDTLDAIVNYIYSGFVVHGVVCLLIYAMTFRPFAAYYGTRCLLWEISTFFLNIHWILDKTGKTGSKLQLVNGILLISSFLFFRLIYGGSVCFSFFLTLTRVWREIPLFYTIVFGTGIFTLQGLNLLWFTKMIIAMRRRFESKPDESAALLNASS</sequence>
<dbReference type="GO" id="GO:0055088">
    <property type="term" value="P:lipid homeostasis"/>
    <property type="evidence" value="ECO:0007669"/>
    <property type="project" value="TreeGrafter"/>
</dbReference>
<feature type="transmembrane region" description="Helical" evidence="6">
    <location>
        <begin position="138"/>
        <end position="161"/>
    </location>
</feature>
<dbReference type="InterPro" id="IPR050846">
    <property type="entry name" value="TLCD"/>
</dbReference>
<gene>
    <name evidence="8" type="ORF">Agabi119p4_3382</name>
</gene>
<evidence type="ECO:0000256" key="3">
    <source>
        <dbReference type="ARBA" id="ARBA00022989"/>
    </source>
</evidence>
<dbReference type="PANTHER" id="PTHR13439:SF0">
    <property type="entry name" value="TOPOISOMERASE I DAMAGE AFFECTED PROTEIN 4"/>
    <property type="match status" value="1"/>
</dbReference>
<evidence type="ECO:0000256" key="6">
    <source>
        <dbReference type="SAM" id="Phobius"/>
    </source>
</evidence>
<evidence type="ECO:0000256" key="2">
    <source>
        <dbReference type="ARBA" id="ARBA00022692"/>
    </source>
</evidence>
<keyword evidence="3 6" id="KW-1133">Transmembrane helix</keyword>
<evidence type="ECO:0000256" key="4">
    <source>
        <dbReference type="ARBA" id="ARBA00023136"/>
    </source>
</evidence>
<accession>A0A8H7F6Z9</accession>
<reference evidence="8 9" key="1">
    <citation type="journal article" name="Sci. Rep.">
        <title>Telomere-to-telomere assembled and centromere annotated genomes of the two main subspecies of the button mushroom Agaricus bisporus reveal especially polymorphic chromosome ends.</title>
        <authorList>
            <person name="Sonnenberg A.S.M."/>
            <person name="Sedaghat-Telgerd N."/>
            <person name="Lavrijssen B."/>
            <person name="Ohm R.A."/>
            <person name="Hendrickx P.M."/>
            <person name="Scholtmeijer K."/>
            <person name="Baars J.J.P."/>
            <person name="van Peer A."/>
        </authorList>
    </citation>
    <scope>NUCLEOTIDE SEQUENCE [LARGE SCALE GENOMIC DNA]</scope>
    <source>
        <strain evidence="8 9">H119_p4</strain>
    </source>
</reference>
<feature type="transmembrane region" description="Helical" evidence="6">
    <location>
        <begin position="54"/>
        <end position="74"/>
    </location>
</feature>
<feature type="domain" description="TLC" evidence="7">
    <location>
        <begin position="47"/>
        <end position="244"/>
    </location>
</feature>
<feature type="transmembrane region" description="Helical" evidence="6">
    <location>
        <begin position="173"/>
        <end position="199"/>
    </location>
</feature>
<dbReference type="Pfam" id="PF03798">
    <property type="entry name" value="TRAM_LAG1_CLN8"/>
    <property type="match status" value="1"/>
</dbReference>
<dbReference type="GO" id="GO:0016020">
    <property type="term" value="C:membrane"/>
    <property type="evidence" value="ECO:0007669"/>
    <property type="project" value="UniProtKB-SubCell"/>
</dbReference>
<feature type="transmembrane region" description="Helical" evidence="6">
    <location>
        <begin position="112"/>
        <end position="132"/>
    </location>
</feature>
<comment type="subcellular location">
    <subcellularLocation>
        <location evidence="1">Membrane</location>
        <topology evidence="1">Multi-pass membrane protein</topology>
    </subcellularLocation>
</comment>
<dbReference type="PANTHER" id="PTHR13439">
    <property type="entry name" value="CT120 PROTEIN"/>
    <property type="match status" value="1"/>
</dbReference>
<keyword evidence="4 5" id="KW-0472">Membrane</keyword>
<dbReference type="SMART" id="SM00724">
    <property type="entry name" value="TLC"/>
    <property type="match status" value="1"/>
</dbReference>
<feature type="transmembrane region" description="Helical" evidence="6">
    <location>
        <begin position="6"/>
        <end position="33"/>
    </location>
</feature>
<proteinExistence type="predicted"/>
<feature type="transmembrane region" description="Helical" evidence="6">
    <location>
        <begin position="211"/>
        <end position="232"/>
    </location>
</feature>
<dbReference type="AlphaFoldDB" id="A0A8H7F6Z9"/>
<protein>
    <recommendedName>
        <fullName evidence="7">TLC domain-containing protein</fullName>
    </recommendedName>
</protein>
<evidence type="ECO:0000313" key="8">
    <source>
        <dbReference type="EMBL" id="KAF7779037.1"/>
    </source>
</evidence>
<dbReference type="Proteomes" id="UP000629468">
    <property type="component" value="Unassembled WGS sequence"/>
</dbReference>